<dbReference type="PANTHER" id="PTHR45871:SF1">
    <property type="entry name" value="PHOSPHATIDYLINOSITOL N-ACETYLGLUCOSAMINYLTRANSFERASE SUBUNIT A"/>
    <property type="match status" value="1"/>
</dbReference>
<dbReference type="PANTHER" id="PTHR45871">
    <property type="entry name" value="N-ACETYLGLUCOSAMINYL-PHOSPHATIDYLINOSITOL BIOSYNTHETIC PROTEIN"/>
    <property type="match status" value="1"/>
</dbReference>
<dbReference type="KEGG" id="fmg:HYN48_05030"/>
<sequence length="316" mass="36163">MFLEFRTQYPDVDITVVAIHKPISAPYIWHGIKVIPLLGNDVKYPGKALFLLKAFLKIRRLHKTNNYDGILNLWYHEFSVLTSWIHPRTFTWMLGQDVMDSNLTLRLFTPNPDKIAALSHYNNEVLGKTTGIKAHKIIPMAINESLFPELNTRVRTIDIFGAGWLTPLKNYRLFAEVILELKKTLPDIRAEIAGAGPEEGLLTEFIRHHNLGQNLKLTGLLTHSQTLEKMNNATVFFHPSTFEGGSTVYFESLFSGCQLVGTLPMTDKPVENFHCIQSKDDIVIRIKSLLENPAPAKRVTYYRMAEVCRDIYNLYF</sequence>
<evidence type="ECO:0000313" key="3">
    <source>
        <dbReference type="Proteomes" id="UP000244193"/>
    </source>
</evidence>
<keyword evidence="3" id="KW-1185">Reference proteome</keyword>
<dbReference type="EMBL" id="CP028811">
    <property type="protein sequence ID" value="AWA29501.1"/>
    <property type="molecule type" value="Genomic_DNA"/>
</dbReference>
<dbReference type="Pfam" id="PF00534">
    <property type="entry name" value="Glycos_transf_1"/>
    <property type="match status" value="1"/>
</dbReference>
<dbReference type="Proteomes" id="UP000244193">
    <property type="component" value="Chromosome"/>
</dbReference>
<evidence type="ECO:0000313" key="2">
    <source>
        <dbReference type="EMBL" id="AWA29501.1"/>
    </source>
</evidence>
<gene>
    <name evidence="2" type="ORF">HYN48_05030</name>
</gene>
<feature type="domain" description="Glycosyl transferase family 1" evidence="1">
    <location>
        <begin position="153"/>
        <end position="300"/>
    </location>
</feature>
<organism evidence="2 3">
    <name type="scientific">Flavobacterium magnum</name>
    <dbReference type="NCBI Taxonomy" id="2162713"/>
    <lineage>
        <taxon>Bacteria</taxon>
        <taxon>Pseudomonadati</taxon>
        <taxon>Bacteroidota</taxon>
        <taxon>Flavobacteriia</taxon>
        <taxon>Flavobacteriales</taxon>
        <taxon>Flavobacteriaceae</taxon>
        <taxon>Flavobacterium</taxon>
    </lineage>
</organism>
<name>A0A2S0REG9_9FLAO</name>
<proteinExistence type="predicted"/>
<accession>A0A2S0REG9</accession>
<dbReference type="GO" id="GO:0016757">
    <property type="term" value="F:glycosyltransferase activity"/>
    <property type="evidence" value="ECO:0007669"/>
    <property type="project" value="InterPro"/>
</dbReference>
<dbReference type="SUPFAM" id="SSF53756">
    <property type="entry name" value="UDP-Glycosyltransferase/glycogen phosphorylase"/>
    <property type="match status" value="1"/>
</dbReference>
<dbReference type="InterPro" id="IPR001296">
    <property type="entry name" value="Glyco_trans_1"/>
</dbReference>
<protein>
    <recommendedName>
        <fullName evidence="1">Glycosyl transferase family 1 domain-containing protein</fullName>
    </recommendedName>
</protein>
<evidence type="ECO:0000259" key="1">
    <source>
        <dbReference type="Pfam" id="PF00534"/>
    </source>
</evidence>
<dbReference type="AlphaFoldDB" id="A0A2S0REG9"/>
<reference evidence="2 3" key="1">
    <citation type="submission" date="2018-04" db="EMBL/GenBank/DDBJ databases">
        <title>Genome sequencing of Flavobacterium sp. HYN0048.</title>
        <authorList>
            <person name="Yi H."/>
            <person name="Baek C."/>
        </authorList>
    </citation>
    <scope>NUCLEOTIDE SEQUENCE [LARGE SCALE GENOMIC DNA]</scope>
    <source>
        <strain evidence="2 3">HYN0048</strain>
    </source>
</reference>
<dbReference type="Gene3D" id="3.40.50.2000">
    <property type="entry name" value="Glycogen Phosphorylase B"/>
    <property type="match status" value="2"/>
</dbReference>